<keyword evidence="2" id="KW-1185">Reference proteome</keyword>
<dbReference type="EMBL" id="JAFFGZ010000001">
    <property type="protein sequence ID" value="KAK4649395.1"/>
    <property type="molecule type" value="Genomic_DNA"/>
</dbReference>
<proteinExistence type="predicted"/>
<comment type="caution">
    <text evidence="1">The sequence shown here is derived from an EMBL/GenBank/DDBJ whole genome shotgun (WGS) entry which is preliminary data.</text>
</comment>
<protein>
    <submittedName>
        <fullName evidence="1">Uncharacterized protein</fullName>
    </submittedName>
</protein>
<sequence>MATCGILLRLLDAPRLQGISWPAWSPASGRNSLLTERPPPEWTPWNGSIFDWGLMSWRKYITFLAPPSTIDVDPADFALRTKLELIGKDTLCDIKAINVDDTTTQISIHSPGTKAAQDAAQRVRKLLIEEADIKDMWRTNGLLCPSKSGADYSAIVFGRDRCAVVPSASAPTVSETTSGTHQAKYKAQLTDIVDRAVGSLVRDPNKMQMRVKIGYLQRREIWNPEKRRYSSAEMERELEYAAFRDVIHLSPYVPVDVVEALRVALINGDESLPAVVRESVDPDSEPEFSLYIVTPNLEIECMVEGVEAGRGRKPRIMPVCAYQRTKVYNKFSVLNACPDRGTDWELNISQEVSRREGRPRLPLTEDDMARLTKISQGTYAGGFPKISVSQDFIKKNKVSNIVGKVIWTLELSFKYSLEITVYHSFGTNTTKPPTTTTLLSVFSPDWDDHLGLPVMIPRKWDKSFATQLLTSRDKTQVPYPLTQDGGDEHPLDELLSWVSWVQEMLDNLLSVGAKGSNRVVS</sequence>
<organism evidence="1 2">
    <name type="scientific">Podospora bellae-mahoneyi</name>
    <dbReference type="NCBI Taxonomy" id="2093777"/>
    <lineage>
        <taxon>Eukaryota</taxon>
        <taxon>Fungi</taxon>
        <taxon>Dikarya</taxon>
        <taxon>Ascomycota</taxon>
        <taxon>Pezizomycotina</taxon>
        <taxon>Sordariomycetes</taxon>
        <taxon>Sordariomycetidae</taxon>
        <taxon>Sordariales</taxon>
        <taxon>Podosporaceae</taxon>
        <taxon>Podospora</taxon>
    </lineage>
</organism>
<gene>
    <name evidence="1" type="ORF">QC761_118485</name>
</gene>
<evidence type="ECO:0000313" key="2">
    <source>
        <dbReference type="Proteomes" id="UP001322138"/>
    </source>
</evidence>
<dbReference type="GeneID" id="87894617"/>
<name>A0ABR0G135_9PEZI</name>
<evidence type="ECO:0000313" key="1">
    <source>
        <dbReference type="EMBL" id="KAK4649395.1"/>
    </source>
</evidence>
<reference evidence="1 2" key="1">
    <citation type="journal article" date="2023" name="bioRxiv">
        <title>High-quality genome assemblies of four members of thePodospora anserinaspecies complex.</title>
        <authorList>
            <person name="Ament-Velasquez S.L."/>
            <person name="Vogan A.A."/>
            <person name="Wallerman O."/>
            <person name="Hartmann F."/>
            <person name="Gautier V."/>
            <person name="Silar P."/>
            <person name="Giraud T."/>
            <person name="Johannesson H."/>
        </authorList>
    </citation>
    <scope>NUCLEOTIDE SEQUENCE [LARGE SCALE GENOMIC DNA]</scope>
    <source>
        <strain evidence="1 2">CBS 112042</strain>
    </source>
</reference>
<dbReference type="RefSeq" id="XP_062738370.1">
    <property type="nucleotide sequence ID" value="XM_062875135.1"/>
</dbReference>
<dbReference type="Proteomes" id="UP001322138">
    <property type="component" value="Unassembled WGS sequence"/>
</dbReference>
<accession>A0ABR0G135</accession>